<feature type="domain" description="RING-type" evidence="6">
    <location>
        <begin position="1743"/>
        <end position="1783"/>
    </location>
</feature>
<keyword evidence="1 3" id="KW-0863">Zinc-finger</keyword>
<evidence type="ECO:0000256" key="4">
    <source>
        <dbReference type="PROSITE-ProRule" id="PRU00339"/>
    </source>
</evidence>
<dbReference type="SMART" id="SM00184">
    <property type="entry name" value="RING"/>
    <property type="match status" value="1"/>
</dbReference>
<name>A0A9W2YSQ8_BIOGL</name>
<keyword evidence="2" id="KW-0862">Zinc</keyword>
<keyword evidence="7" id="KW-1185">Reference proteome</keyword>
<feature type="region of interest" description="Disordered" evidence="5">
    <location>
        <begin position="740"/>
        <end position="775"/>
    </location>
</feature>
<dbReference type="InterPro" id="IPR019734">
    <property type="entry name" value="TPR_rpt"/>
</dbReference>
<keyword evidence="4" id="KW-0802">TPR repeat</keyword>
<dbReference type="Pfam" id="PF13639">
    <property type="entry name" value="zf-RING_2"/>
    <property type="match status" value="1"/>
</dbReference>
<feature type="compositionally biased region" description="Polar residues" evidence="5">
    <location>
        <begin position="756"/>
        <end position="771"/>
    </location>
</feature>
<gene>
    <name evidence="8" type="primary">LOC106063911</name>
</gene>
<evidence type="ECO:0000256" key="1">
    <source>
        <dbReference type="ARBA" id="ARBA00022771"/>
    </source>
</evidence>
<reference evidence="8" key="1">
    <citation type="submission" date="2025-08" db="UniProtKB">
        <authorList>
            <consortium name="RefSeq"/>
        </authorList>
    </citation>
    <scope>IDENTIFICATION</scope>
</reference>
<dbReference type="SUPFAM" id="SSF48452">
    <property type="entry name" value="TPR-like"/>
    <property type="match status" value="1"/>
</dbReference>
<dbReference type="RefSeq" id="XP_055865792.1">
    <property type="nucleotide sequence ID" value="XM_056009817.1"/>
</dbReference>
<dbReference type="SUPFAM" id="SSF57850">
    <property type="entry name" value="RING/U-box"/>
    <property type="match status" value="1"/>
</dbReference>
<dbReference type="SMART" id="SM00028">
    <property type="entry name" value="TPR"/>
    <property type="match status" value="4"/>
</dbReference>
<dbReference type="OrthoDB" id="6162387at2759"/>
<dbReference type="InterPro" id="IPR056870">
    <property type="entry name" value="TTC3/DZIP3/RBM44-like_helical"/>
</dbReference>
<dbReference type="Gene3D" id="1.25.40.10">
    <property type="entry name" value="Tetratricopeptide repeat domain"/>
    <property type="match status" value="1"/>
</dbReference>
<dbReference type="Pfam" id="PF19179">
    <property type="entry name" value="TTC3_DZIP3_dom"/>
    <property type="match status" value="1"/>
</dbReference>
<dbReference type="OMA" id="FANIMTM"/>
<dbReference type="GeneID" id="106063911"/>
<dbReference type="PANTHER" id="PTHR17550:SF4">
    <property type="entry name" value="E3 UBIQUITIN-PROTEIN LIGASE TTC3"/>
    <property type="match status" value="1"/>
</dbReference>
<dbReference type="Gene3D" id="3.30.40.10">
    <property type="entry name" value="Zinc/RING finger domain, C3HC4 (zinc finger)"/>
    <property type="match status" value="1"/>
</dbReference>
<feature type="region of interest" description="Disordered" evidence="5">
    <location>
        <begin position="993"/>
        <end position="1126"/>
    </location>
</feature>
<dbReference type="InterPro" id="IPR001841">
    <property type="entry name" value="Znf_RING"/>
</dbReference>
<dbReference type="InterPro" id="IPR011990">
    <property type="entry name" value="TPR-like_helical_dom_sf"/>
</dbReference>
<dbReference type="Proteomes" id="UP001165740">
    <property type="component" value="Chromosome 14"/>
</dbReference>
<evidence type="ECO:0000256" key="5">
    <source>
        <dbReference type="SAM" id="MobiDB-lite"/>
    </source>
</evidence>
<dbReference type="PROSITE" id="PS50089">
    <property type="entry name" value="ZF_RING_2"/>
    <property type="match status" value="1"/>
</dbReference>
<dbReference type="Pfam" id="PF24812">
    <property type="entry name" value="WHD_TTC3"/>
    <property type="match status" value="1"/>
</dbReference>
<dbReference type="PROSITE" id="PS50005">
    <property type="entry name" value="TPR"/>
    <property type="match status" value="1"/>
</dbReference>
<dbReference type="GO" id="GO:0005737">
    <property type="term" value="C:cytoplasm"/>
    <property type="evidence" value="ECO:0007669"/>
    <property type="project" value="UniProtKB-ARBA"/>
</dbReference>
<feature type="compositionally biased region" description="Polar residues" evidence="5">
    <location>
        <begin position="1068"/>
        <end position="1078"/>
    </location>
</feature>
<feature type="region of interest" description="Disordered" evidence="5">
    <location>
        <begin position="1335"/>
        <end position="1360"/>
    </location>
</feature>
<dbReference type="GO" id="GO:0008270">
    <property type="term" value="F:zinc ion binding"/>
    <property type="evidence" value="ECO:0007669"/>
    <property type="project" value="UniProtKB-KW"/>
</dbReference>
<dbReference type="InterPro" id="IPR056871">
    <property type="entry name" value="WH_TTC3"/>
</dbReference>
<protein>
    <submittedName>
        <fullName evidence="8">Uncharacterized protein LOC106063911</fullName>
    </submittedName>
</protein>
<proteinExistence type="predicted"/>
<dbReference type="Pfam" id="PF24905">
    <property type="entry name" value="TTC3_9th"/>
    <property type="match status" value="1"/>
</dbReference>
<dbReference type="InterPro" id="IPR013083">
    <property type="entry name" value="Znf_RING/FYVE/PHD"/>
</dbReference>
<evidence type="ECO:0000256" key="2">
    <source>
        <dbReference type="ARBA" id="ARBA00022833"/>
    </source>
</evidence>
<organism evidence="7 8">
    <name type="scientific">Biomphalaria glabrata</name>
    <name type="common">Bloodfluke planorb</name>
    <name type="synonym">Freshwater snail</name>
    <dbReference type="NCBI Taxonomy" id="6526"/>
    <lineage>
        <taxon>Eukaryota</taxon>
        <taxon>Metazoa</taxon>
        <taxon>Spiralia</taxon>
        <taxon>Lophotrochozoa</taxon>
        <taxon>Mollusca</taxon>
        <taxon>Gastropoda</taxon>
        <taxon>Heterobranchia</taxon>
        <taxon>Euthyneura</taxon>
        <taxon>Panpulmonata</taxon>
        <taxon>Hygrophila</taxon>
        <taxon>Lymnaeoidea</taxon>
        <taxon>Planorbidae</taxon>
        <taxon>Biomphalaria</taxon>
    </lineage>
</organism>
<dbReference type="PANTHER" id="PTHR17550">
    <property type="entry name" value="E3 UBIQUITIN-PROTEIN LIGASE TTC3"/>
    <property type="match status" value="1"/>
</dbReference>
<sequence length="1796" mass="201853">MDSCSNNCEAHKLAEMDYALWTDYLGDYIAMWQRNSVQFIQEQQQKMLGMAMCPFLFGVTLNLPEAWIKLLYNNGIVERDRANMRTSLTESEMEMSEMAEVIFRRCYQLVENKSDLKTILNYIYDVEERSKQGSIDLNFALDEIGNKEIFKSMWAPLRKTYEHKKKKASICFIYFFKTIHQHLVFYGRDGVDKAEFTKKLIADRNSHKKEVSIDKEITFKQGNTALKEGNSKRALELFTALVETDPLNSQHYSNRAQANLQLKNYWEAYCDNKRALLLDRSSYKNYYQAAKLYIEFGQFDKAEEMNKLALRFVKDHRREHILKQAQEIDEAKKKMSNARLGDMLSSKKEKGKENEPPEVVPADEFHNVLQHIIEAYNSSRYNKSLNLCNTALSLISLNGLEITRANKDDLLMLNYVHAMSSIYTSLNIPSAIERLKCIKETDRCIAAYYGLGVGYLMLHSFNEAQNYLTCGLDILRNESKYAIWPMALQSLNETEPNRLDKLINEKLKECLPPKPDGVCRYHVDQDKKSIEIYKQAPDYKGFIRLQCTANCVIDFHKSCWKTYKHNFGDKITDKEMLDIKCPTPECWGFICNICISLPSTDVKQFTSTQTDEPPKEPKPKLKTKAFSPRKIQTKCEKKRLRKERRAQARLAALETKPLEAEENVTTEPPHEVLPDVSQIVAPDCQVTLLKKDDPELLVSTKQKSMKVKKKKEKVKNFLTVDLQFAGDDERTRLSAYSLEEEQESEAAIPPPGISNGAVSGTNPSSSDQQFQLPKPGHDNYKTGLFQLFANLLKNESLIDLNGHLVFDILQNLAPESRQEIESVGGLPQFMCLHPSFIVINNRYLGLKDSTRSSKPTVSKPFSWENRKKQSEINDFTGTTADSKKPLPLVDTLKPLTLNPAAKEFFPPSLKEKKGGYNDLDTFELPSYALAEKEDSDEANGGFITVGRKLPKLGDKLKPVPSMKSSYHSLDEITLTKSAKSSKVSSVEAIAKEPEEDYVTSSMAPPHSDASDLSGDRSISPASTSSSLDKPKVQAPSPMPLKVPKISLPSRGKKSNLTTRLTSRPLMSLATQRLPQSGESSISSSIAADDDDRESLASTSDKDSITDQAKLGSGVMWPGKVNSHNGSVEKEQASLSELKKPVRRDLFDSGVDSCPNDGSLVPFTTITAQQNVFDTNIWSTRAEPLKNVWLAQSSFFPSFSQDSSVPSFSTADRQPPIQKSRVLSQIAENQGLDNSFSISADAELRNVWSKGDEGNASWTGKGSTLADMAATHQTSTPLKLIEQQTLPGQGPWLNKPDVSTSSLLQSSALVSLESNAVSWMLSRLKPSIGDQRLADSVQAPQNDLPVVTKPPGFSRTPGKRNNFAVTSSRAERSSQAEAQFRDVDHTSYQYAEPFPSASFPDSSDSSLFSYHNELQNSSTQTEGEDNQENQLSSYNTWNSFNKFGTQGDSRALQALQQELSKERIVRQAAEREVKTERSRWLERHKDIARKNIKILDESLASTRQGEDKFSKLIQKKTEWLHHYELCNECLVRSETSSHLELVDIDLIMDSLQQLSAPILIVMESPIQKMELPKASIIPDHEVNTLPAESYRFESLDRSNFNDSIPSAAKRAGGSMPKIAIPKTSTIKSPAPSIVKHGLPIRPLMSIGLMPKPSASLTQQSQTSLEKIVQTIQETFPNYPRNAILKIIGEMRKANGGTLSDFSEIQLSTAIADKIIEDSAGQASGHTAFSSEESLSGQGPRNTDCSICHETIHFEDALTLDCHHKFHEMCIQKWLEEERSCPNCRKYVLLKEEFPSLR</sequence>
<keyword evidence="1 3" id="KW-0479">Metal-binding</keyword>
<dbReference type="InterPro" id="IPR043866">
    <property type="entry name" value="TTC3/DZIP3_dom"/>
</dbReference>
<evidence type="ECO:0000259" key="6">
    <source>
        <dbReference type="PROSITE" id="PS50089"/>
    </source>
</evidence>
<evidence type="ECO:0000256" key="3">
    <source>
        <dbReference type="PROSITE-ProRule" id="PRU00175"/>
    </source>
</evidence>
<feature type="repeat" description="TPR" evidence="4">
    <location>
        <begin position="215"/>
        <end position="248"/>
    </location>
</feature>
<accession>A0A9W2YSQ8</accession>
<evidence type="ECO:0000313" key="7">
    <source>
        <dbReference type="Proteomes" id="UP001165740"/>
    </source>
</evidence>
<evidence type="ECO:0000313" key="8">
    <source>
        <dbReference type="RefSeq" id="XP_055865792.1"/>
    </source>
</evidence>
<dbReference type="CDD" id="cd16454">
    <property type="entry name" value="RING-H2_PA-TM-RING"/>
    <property type="match status" value="1"/>
</dbReference>